<dbReference type="RefSeq" id="XP_036709296.1">
    <property type="nucleotide sequence ID" value="XM_036853401.1"/>
</dbReference>
<evidence type="ECO:0000313" key="2">
    <source>
        <dbReference type="RefSeq" id="XP_036709296.1"/>
    </source>
</evidence>
<sequence>MNLRIIMQNEVCADGVTWNLSSCTRGIGGLTTAKDKLRGQKSRNVFPTASQKSFKVKNKAKPVTTNLKINIVNDEKDNEPVNVDEATRLMGQL</sequence>
<dbReference type="InterPro" id="IPR031389">
    <property type="entry name" value="RBIS"/>
</dbReference>
<organism evidence="1 2">
    <name type="scientific">Balaenoptera musculus</name>
    <name type="common">Blue whale</name>
    <dbReference type="NCBI Taxonomy" id="9771"/>
    <lineage>
        <taxon>Eukaryota</taxon>
        <taxon>Metazoa</taxon>
        <taxon>Chordata</taxon>
        <taxon>Craniata</taxon>
        <taxon>Vertebrata</taxon>
        <taxon>Euteleostomi</taxon>
        <taxon>Mammalia</taxon>
        <taxon>Eutheria</taxon>
        <taxon>Laurasiatheria</taxon>
        <taxon>Artiodactyla</taxon>
        <taxon>Whippomorpha</taxon>
        <taxon>Cetacea</taxon>
        <taxon>Mysticeti</taxon>
        <taxon>Balaenopteridae</taxon>
        <taxon>Balaenoptera</taxon>
    </lineage>
</organism>
<dbReference type="PANTHER" id="PTHR35544">
    <property type="entry name" value="RIBOSOMAL BIOGENESIS FACTOR"/>
    <property type="match status" value="1"/>
</dbReference>
<accession>A0A8B8XII2</accession>
<dbReference type="PANTHER" id="PTHR35544:SF3">
    <property type="entry name" value="RIBOSOMAL BIOGENESIS FACTOR"/>
    <property type="match status" value="1"/>
</dbReference>
<keyword evidence="1" id="KW-1185">Reference proteome</keyword>
<reference evidence="2" key="1">
    <citation type="submission" date="2025-08" db="UniProtKB">
        <authorList>
            <consortium name="RefSeq"/>
        </authorList>
    </citation>
    <scope>IDENTIFICATION</scope>
    <source>
        <tissue evidence="2">Epidermis and Blubber</tissue>
    </source>
</reference>
<dbReference type="Pfam" id="PF15679">
    <property type="entry name" value="DUF4665"/>
    <property type="match status" value="1"/>
</dbReference>
<protein>
    <submittedName>
        <fullName evidence="2">Ribosomal biogenesis factor-like</fullName>
    </submittedName>
</protein>
<evidence type="ECO:0000313" key="1">
    <source>
        <dbReference type="Proteomes" id="UP000694857"/>
    </source>
</evidence>
<dbReference type="GO" id="GO:0005730">
    <property type="term" value="C:nucleolus"/>
    <property type="evidence" value="ECO:0007669"/>
    <property type="project" value="TreeGrafter"/>
</dbReference>
<dbReference type="OrthoDB" id="8828063at2759"/>
<name>A0A8B8XII2_BALMU</name>
<dbReference type="KEGG" id="bmus:118895835"/>
<dbReference type="GO" id="GO:0042254">
    <property type="term" value="P:ribosome biogenesis"/>
    <property type="evidence" value="ECO:0007669"/>
    <property type="project" value="InterPro"/>
</dbReference>
<dbReference type="GeneID" id="118895835"/>
<proteinExistence type="predicted"/>
<gene>
    <name evidence="2" type="primary">LOC118895835</name>
</gene>
<dbReference type="AlphaFoldDB" id="A0A8B8XII2"/>
<dbReference type="Proteomes" id="UP000694857">
    <property type="component" value="Chromosome 5"/>
</dbReference>